<protein>
    <submittedName>
        <fullName evidence="2">DUF983 domain-containing protein</fullName>
    </submittedName>
</protein>
<keyword evidence="3" id="KW-1185">Reference proteome</keyword>
<keyword evidence="1" id="KW-0812">Transmembrane</keyword>
<gene>
    <name evidence="2" type="ORF">FA740_12695</name>
</gene>
<accession>A0A4U0QNH3</accession>
<organism evidence="2 3">
    <name type="scientific">Paracoccus hibiscisoli</name>
    <dbReference type="NCBI Taxonomy" id="2023261"/>
    <lineage>
        <taxon>Bacteria</taxon>
        <taxon>Pseudomonadati</taxon>
        <taxon>Pseudomonadota</taxon>
        <taxon>Alphaproteobacteria</taxon>
        <taxon>Rhodobacterales</taxon>
        <taxon>Paracoccaceae</taxon>
        <taxon>Paracoccus</taxon>
    </lineage>
</organism>
<dbReference type="EMBL" id="SUNH01000017">
    <property type="protein sequence ID" value="TJZ83316.1"/>
    <property type="molecule type" value="Genomic_DNA"/>
</dbReference>
<name>A0A4U0QNH3_9RHOB</name>
<dbReference type="OrthoDB" id="9799456at2"/>
<evidence type="ECO:0000256" key="1">
    <source>
        <dbReference type="SAM" id="Phobius"/>
    </source>
</evidence>
<evidence type="ECO:0000313" key="3">
    <source>
        <dbReference type="Proteomes" id="UP000306223"/>
    </source>
</evidence>
<feature type="transmembrane region" description="Helical" evidence="1">
    <location>
        <begin position="55"/>
        <end position="77"/>
    </location>
</feature>
<dbReference type="Pfam" id="PF06170">
    <property type="entry name" value="DUF983"/>
    <property type="match status" value="1"/>
</dbReference>
<reference evidence="2 3" key="1">
    <citation type="submission" date="2019-04" db="EMBL/GenBank/DDBJ databases">
        <authorList>
            <person name="Li J."/>
        </authorList>
    </citation>
    <scope>NUCLEOTIDE SEQUENCE [LARGE SCALE GENOMIC DNA]</scope>
    <source>
        <strain evidence="2 3">CCTCC AB2016182</strain>
    </source>
</reference>
<comment type="caution">
    <text evidence="2">The sequence shown here is derived from an EMBL/GenBank/DDBJ whole genome shotgun (WGS) entry which is preliminary data.</text>
</comment>
<dbReference type="RefSeq" id="WP_136857151.1">
    <property type="nucleotide sequence ID" value="NZ_JBKBLO010000012.1"/>
</dbReference>
<dbReference type="InterPro" id="IPR009325">
    <property type="entry name" value="DUF983"/>
</dbReference>
<proteinExistence type="predicted"/>
<dbReference type="Proteomes" id="UP000306223">
    <property type="component" value="Unassembled WGS sequence"/>
</dbReference>
<dbReference type="AlphaFoldDB" id="A0A4U0QNH3"/>
<evidence type="ECO:0000313" key="2">
    <source>
        <dbReference type="EMBL" id="TJZ83316.1"/>
    </source>
</evidence>
<feature type="transmembrane region" description="Helical" evidence="1">
    <location>
        <begin position="83"/>
        <end position="103"/>
    </location>
</feature>
<sequence length="121" mass="13276">MTQPRDSRTAIMRGLANRCPACGEGQLMQGYLTLNPVCAHCDAPLGRYPAADGPAFFTMTIMLLVLIPLLGLVWGIWRPEPLMLLAITGFVMTALTLILLRLIKGAFIGYLWAKDEQDRGA</sequence>
<keyword evidence="1" id="KW-0472">Membrane</keyword>
<keyword evidence="1" id="KW-1133">Transmembrane helix</keyword>